<dbReference type="Pfam" id="PF03948">
    <property type="entry name" value="Ribosomal_L9_C"/>
    <property type="match status" value="1"/>
</dbReference>
<accession>A0A1Z1MMU5</accession>
<keyword evidence="8" id="KW-0934">Plastid</keyword>
<dbReference type="NCBIfam" id="TIGR00158">
    <property type="entry name" value="L9"/>
    <property type="match status" value="1"/>
</dbReference>
<dbReference type="Pfam" id="PF01281">
    <property type="entry name" value="Ribosomal_L9_N"/>
    <property type="match status" value="1"/>
</dbReference>
<dbReference type="GO" id="GO:0009507">
    <property type="term" value="C:chloroplast"/>
    <property type="evidence" value="ECO:0007669"/>
    <property type="project" value="UniProtKB-SubCell"/>
</dbReference>
<dbReference type="InterPro" id="IPR000244">
    <property type="entry name" value="Ribosomal_bL9"/>
</dbReference>
<proteinExistence type="inferred from homology"/>
<organism evidence="8">
    <name type="scientific">Sonderella linearis</name>
    <dbReference type="NCBI Taxonomy" id="110477"/>
    <lineage>
        <taxon>Eukaryota</taxon>
        <taxon>Rhodophyta</taxon>
        <taxon>Florideophyceae</taxon>
        <taxon>Rhodymeniophycidae</taxon>
        <taxon>Ceramiales</taxon>
        <taxon>Rhodomelaceae</taxon>
        <taxon>Sonderella</taxon>
    </lineage>
</organism>
<dbReference type="AlphaFoldDB" id="A0A1Z1MMU5"/>
<dbReference type="RefSeq" id="YP_009397929.1">
    <property type="nucleotide sequence ID" value="NC_035289.1"/>
</dbReference>
<evidence type="ECO:0000256" key="5">
    <source>
        <dbReference type="ARBA" id="ARBA00023274"/>
    </source>
</evidence>
<keyword evidence="3 6" id="KW-0694">RNA-binding</keyword>
<evidence type="ECO:0000256" key="6">
    <source>
        <dbReference type="HAMAP-Rule" id="MF_00503"/>
    </source>
</evidence>
<dbReference type="Gene3D" id="3.40.5.10">
    <property type="entry name" value="Ribosomal protein L9, N-terminal domain"/>
    <property type="match status" value="1"/>
</dbReference>
<evidence type="ECO:0000256" key="3">
    <source>
        <dbReference type="ARBA" id="ARBA00022884"/>
    </source>
</evidence>
<keyword evidence="5 6" id="KW-0687">Ribonucleoprotein</keyword>
<dbReference type="SUPFAM" id="SSF55653">
    <property type="entry name" value="Ribosomal protein L9 C-domain"/>
    <property type="match status" value="1"/>
</dbReference>
<name>A0A1Z1MMU5_9FLOR</name>
<comment type="subcellular location">
    <subcellularLocation>
        <location evidence="6">Plastid</location>
        <location evidence="6">Chloroplast</location>
    </subcellularLocation>
</comment>
<evidence type="ECO:0000256" key="1">
    <source>
        <dbReference type="ARBA" id="ARBA00010605"/>
    </source>
</evidence>
<dbReference type="PROSITE" id="PS00651">
    <property type="entry name" value="RIBOSOMAL_L9"/>
    <property type="match status" value="1"/>
</dbReference>
<dbReference type="EMBL" id="MF101445">
    <property type="protein sequence ID" value="ARW67115.1"/>
    <property type="molecule type" value="Genomic_DNA"/>
</dbReference>
<dbReference type="InterPro" id="IPR020594">
    <property type="entry name" value="Ribosomal_bL9_bac/chp"/>
</dbReference>
<dbReference type="SUPFAM" id="SSF55658">
    <property type="entry name" value="L9 N-domain-like"/>
    <property type="match status" value="1"/>
</dbReference>
<dbReference type="InterPro" id="IPR036791">
    <property type="entry name" value="Ribosomal_bL9_C_sf"/>
</dbReference>
<dbReference type="GeneID" id="33360370"/>
<dbReference type="GO" id="GO:0005840">
    <property type="term" value="C:ribosome"/>
    <property type="evidence" value="ECO:0007669"/>
    <property type="project" value="UniProtKB-KW"/>
</dbReference>
<dbReference type="GO" id="GO:0006412">
    <property type="term" value="P:translation"/>
    <property type="evidence" value="ECO:0007669"/>
    <property type="project" value="UniProtKB-UniRule"/>
</dbReference>
<dbReference type="GO" id="GO:0019843">
    <property type="term" value="F:rRNA binding"/>
    <property type="evidence" value="ECO:0007669"/>
    <property type="project" value="UniProtKB-UniRule"/>
</dbReference>
<reference evidence="8" key="1">
    <citation type="journal article" date="2017" name="J. Phycol.">
        <title>Analysis of chloroplast genomes and a supermatrix inform reclassification of the Rhodomelaceae (Rhodophyta).</title>
        <authorList>
            <person name="Diaz-Tapia P."/>
            <person name="Maggs C.A."/>
            <person name="West J.A."/>
            <person name="Verbruggen H."/>
        </authorList>
    </citation>
    <scope>NUCLEOTIDE SEQUENCE</scope>
    <source>
        <strain evidence="8">PD1151</strain>
    </source>
</reference>
<comment type="similarity">
    <text evidence="1 6">Belongs to the bacterial ribosomal protein bL9 family.</text>
</comment>
<feature type="domain" description="Ribosomal protein L9" evidence="7">
    <location>
        <begin position="17"/>
        <end position="44"/>
    </location>
</feature>
<dbReference type="InterPro" id="IPR036935">
    <property type="entry name" value="Ribosomal_bL9_N_sf"/>
</dbReference>
<evidence type="ECO:0000259" key="7">
    <source>
        <dbReference type="PROSITE" id="PS00651"/>
    </source>
</evidence>
<evidence type="ECO:0000256" key="2">
    <source>
        <dbReference type="ARBA" id="ARBA00022730"/>
    </source>
</evidence>
<dbReference type="Gene3D" id="3.10.430.100">
    <property type="entry name" value="Ribosomal protein L9, C-terminal domain"/>
    <property type="match status" value="1"/>
</dbReference>
<dbReference type="HAMAP" id="MF_00503">
    <property type="entry name" value="Ribosomal_bL9"/>
    <property type="match status" value="1"/>
</dbReference>
<evidence type="ECO:0000313" key="8">
    <source>
        <dbReference type="EMBL" id="ARW67115.1"/>
    </source>
</evidence>
<evidence type="ECO:0000256" key="4">
    <source>
        <dbReference type="ARBA" id="ARBA00022980"/>
    </source>
</evidence>
<keyword evidence="4 6" id="KW-0689">Ribosomal protein</keyword>
<sequence length="154" mass="17824">MTKKIKIILIKDSVNIGQKGNIVNVSYGYAFNYLIPNNIASIATKKRIKHLNMFKDIEKEQKKENEIIINRIEETITNIQKISIYRKTGKNKMIFGNIKEKDVIHYFLNNIGIQLNKKQINLPNINQSGSFNLKIQMIQNIEIKIALNILPTNI</sequence>
<dbReference type="GO" id="GO:0003735">
    <property type="term" value="F:structural constituent of ribosome"/>
    <property type="evidence" value="ECO:0007669"/>
    <property type="project" value="InterPro"/>
</dbReference>
<gene>
    <name evidence="6 8" type="primary">rpl9</name>
</gene>
<dbReference type="PANTHER" id="PTHR21368">
    <property type="entry name" value="50S RIBOSOMAL PROTEIN L9"/>
    <property type="match status" value="1"/>
</dbReference>
<dbReference type="InterPro" id="IPR020069">
    <property type="entry name" value="Ribosomal_bL9_C"/>
</dbReference>
<keyword evidence="2 6" id="KW-0699">rRNA-binding</keyword>
<dbReference type="GO" id="GO:1990904">
    <property type="term" value="C:ribonucleoprotein complex"/>
    <property type="evidence" value="ECO:0007669"/>
    <property type="project" value="UniProtKB-KW"/>
</dbReference>
<comment type="function">
    <text evidence="6">Binds to the 23S rRNA.</text>
</comment>
<geneLocation type="chloroplast" evidence="8"/>
<keyword evidence="8" id="KW-0150">Chloroplast</keyword>
<protein>
    <recommendedName>
        <fullName evidence="6">Large ribosomal subunit protein bL9c</fullName>
    </recommendedName>
</protein>
<dbReference type="InterPro" id="IPR020070">
    <property type="entry name" value="Ribosomal_bL9_N"/>
</dbReference>
<dbReference type="InterPro" id="IPR009027">
    <property type="entry name" value="Ribosomal_bL9/RNase_H1_N"/>
</dbReference>